<organism evidence="1 2">
    <name type="scientific">Dorcoceras hygrometricum</name>
    <dbReference type="NCBI Taxonomy" id="472368"/>
    <lineage>
        <taxon>Eukaryota</taxon>
        <taxon>Viridiplantae</taxon>
        <taxon>Streptophyta</taxon>
        <taxon>Embryophyta</taxon>
        <taxon>Tracheophyta</taxon>
        <taxon>Spermatophyta</taxon>
        <taxon>Magnoliopsida</taxon>
        <taxon>eudicotyledons</taxon>
        <taxon>Gunneridae</taxon>
        <taxon>Pentapetalae</taxon>
        <taxon>asterids</taxon>
        <taxon>lamiids</taxon>
        <taxon>Lamiales</taxon>
        <taxon>Gesneriaceae</taxon>
        <taxon>Didymocarpoideae</taxon>
        <taxon>Trichosporeae</taxon>
        <taxon>Loxocarpinae</taxon>
        <taxon>Dorcoceras</taxon>
    </lineage>
</organism>
<gene>
    <name evidence="1" type="ORF">F511_07694</name>
</gene>
<reference evidence="1 2" key="1">
    <citation type="journal article" date="2015" name="Proc. Natl. Acad. Sci. U.S.A.">
        <title>The resurrection genome of Boea hygrometrica: A blueprint for survival of dehydration.</title>
        <authorList>
            <person name="Xiao L."/>
            <person name="Yang G."/>
            <person name="Zhang L."/>
            <person name="Yang X."/>
            <person name="Zhao S."/>
            <person name="Ji Z."/>
            <person name="Zhou Q."/>
            <person name="Hu M."/>
            <person name="Wang Y."/>
            <person name="Chen M."/>
            <person name="Xu Y."/>
            <person name="Jin H."/>
            <person name="Xiao X."/>
            <person name="Hu G."/>
            <person name="Bao F."/>
            <person name="Hu Y."/>
            <person name="Wan P."/>
            <person name="Li L."/>
            <person name="Deng X."/>
            <person name="Kuang T."/>
            <person name="Xiang C."/>
            <person name="Zhu J.K."/>
            <person name="Oliver M.J."/>
            <person name="He Y."/>
        </authorList>
    </citation>
    <scope>NUCLEOTIDE SEQUENCE [LARGE SCALE GENOMIC DNA]</scope>
    <source>
        <strain evidence="2">cv. XS01</strain>
    </source>
</reference>
<evidence type="ECO:0000313" key="2">
    <source>
        <dbReference type="Proteomes" id="UP000250235"/>
    </source>
</evidence>
<dbReference type="EMBL" id="KQ995303">
    <property type="protein sequence ID" value="KZV47271.1"/>
    <property type="molecule type" value="Genomic_DNA"/>
</dbReference>
<dbReference type="AlphaFoldDB" id="A0A2Z7CJJ8"/>
<proteinExistence type="predicted"/>
<evidence type="ECO:0000313" key="1">
    <source>
        <dbReference type="EMBL" id="KZV47271.1"/>
    </source>
</evidence>
<accession>A0A2Z7CJJ8</accession>
<keyword evidence="2" id="KW-1185">Reference proteome</keyword>
<protein>
    <submittedName>
        <fullName evidence="1">Uncharacterized protein</fullName>
    </submittedName>
</protein>
<sequence length="65" mass="7128">MKGLPWAMLSLSQTPLPFYYYIKTLPARLSGTLILVLMQDIASQNFDSNKTISTSTKSDPGFSAA</sequence>
<name>A0A2Z7CJJ8_9LAMI</name>
<dbReference type="Proteomes" id="UP000250235">
    <property type="component" value="Unassembled WGS sequence"/>
</dbReference>